<dbReference type="SUPFAM" id="SSF53613">
    <property type="entry name" value="Ribokinase-like"/>
    <property type="match status" value="1"/>
</dbReference>
<dbReference type="RefSeq" id="WP_204918761.1">
    <property type="nucleotide sequence ID" value="NZ_JAFBCF010000001.1"/>
</dbReference>
<keyword evidence="5" id="KW-1185">Reference proteome</keyword>
<evidence type="ECO:0000256" key="1">
    <source>
        <dbReference type="ARBA" id="ARBA00022679"/>
    </source>
</evidence>
<proteinExistence type="predicted"/>
<dbReference type="EMBL" id="JAFBCF010000001">
    <property type="protein sequence ID" value="MBM7799785.1"/>
    <property type="molecule type" value="Genomic_DNA"/>
</dbReference>
<dbReference type="PANTHER" id="PTHR10584">
    <property type="entry name" value="SUGAR KINASE"/>
    <property type="match status" value="1"/>
</dbReference>
<keyword evidence="2 4" id="KW-0418">Kinase</keyword>
<name>A0ABS2RLA5_9ACTN</name>
<dbReference type="Proteomes" id="UP000704762">
    <property type="component" value="Unassembled WGS sequence"/>
</dbReference>
<protein>
    <submittedName>
        <fullName evidence="4">Sugar/nucleoside kinase (Ribokinase family)</fullName>
    </submittedName>
</protein>
<gene>
    <name evidence="4" type="ORF">JOE57_002706</name>
</gene>
<evidence type="ECO:0000313" key="5">
    <source>
        <dbReference type="Proteomes" id="UP000704762"/>
    </source>
</evidence>
<sequence length="349" mass="37466">MTDAESCPTPPVDAFLTGMVFMDMIFSGLPSSPTPGTELWTEGLGSAPGGMANMAVAMSRLGLHVSLAAPFGGDWFGDFLWETLADQEEIDLSRSRQFDDWPTPVTVSLSHGGDRSMITYERPMPEPLETLALNPPQSRSCFVEVGTSAPGWLRQMKRDGALVFGDTAWDPTGTWSPAVLDSLVDVDVFLPNATEAMAYTRTTSPEAAVERLMDFVQTAVVKTGADGVLAADRSTGTILFEPAIQVDAVDATGAGDVFAGAFVFATLTGWSLADRLRFANLCAGLSVRNVSGSFGSPCWHEIGEWSMTQGPEVLDRYEFLAGLLPAEKIADRHRARPTLGLGGLHRRLT</sequence>
<comment type="caution">
    <text evidence="4">The sequence shown here is derived from an EMBL/GenBank/DDBJ whole genome shotgun (WGS) entry which is preliminary data.</text>
</comment>
<dbReference type="Gene3D" id="3.40.1190.20">
    <property type="match status" value="1"/>
</dbReference>
<dbReference type="InterPro" id="IPR029056">
    <property type="entry name" value="Ribokinase-like"/>
</dbReference>
<dbReference type="PANTHER" id="PTHR10584:SF166">
    <property type="entry name" value="RIBOKINASE"/>
    <property type="match status" value="1"/>
</dbReference>
<dbReference type="GO" id="GO:0016301">
    <property type="term" value="F:kinase activity"/>
    <property type="evidence" value="ECO:0007669"/>
    <property type="project" value="UniProtKB-KW"/>
</dbReference>
<keyword evidence="1" id="KW-0808">Transferase</keyword>
<dbReference type="InterPro" id="IPR011611">
    <property type="entry name" value="PfkB_dom"/>
</dbReference>
<reference evidence="4 5" key="1">
    <citation type="submission" date="2021-01" db="EMBL/GenBank/DDBJ databases">
        <title>Sequencing the genomes of 1000 actinobacteria strains.</title>
        <authorList>
            <person name="Klenk H.-P."/>
        </authorList>
    </citation>
    <scope>NUCLEOTIDE SEQUENCE [LARGE SCALE GENOMIC DNA]</scope>
    <source>
        <strain evidence="4 5">DSM 18662</strain>
    </source>
</reference>
<evidence type="ECO:0000259" key="3">
    <source>
        <dbReference type="Pfam" id="PF00294"/>
    </source>
</evidence>
<evidence type="ECO:0000313" key="4">
    <source>
        <dbReference type="EMBL" id="MBM7799785.1"/>
    </source>
</evidence>
<organism evidence="4 5">
    <name type="scientific">Microlunatus panaciterrae</name>
    <dbReference type="NCBI Taxonomy" id="400768"/>
    <lineage>
        <taxon>Bacteria</taxon>
        <taxon>Bacillati</taxon>
        <taxon>Actinomycetota</taxon>
        <taxon>Actinomycetes</taxon>
        <taxon>Propionibacteriales</taxon>
        <taxon>Propionibacteriaceae</taxon>
        <taxon>Microlunatus</taxon>
    </lineage>
</organism>
<dbReference type="Pfam" id="PF00294">
    <property type="entry name" value="PfkB"/>
    <property type="match status" value="1"/>
</dbReference>
<accession>A0ABS2RLA5</accession>
<evidence type="ECO:0000256" key="2">
    <source>
        <dbReference type="ARBA" id="ARBA00022777"/>
    </source>
</evidence>
<feature type="domain" description="Carbohydrate kinase PfkB" evidence="3">
    <location>
        <begin position="47"/>
        <end position="294"/>
    </location>
</feature>